<evidence type="ECO:0000313" key="8">
    <source>
        <dbReference type="Proteomes" id="UP001500620"/>
    </source>
</evidence>
<keyword evidence="8" id="KW-1185">Reference proteome</keyword>
<protein>
    <recommendedName>
        <fullName evidence="6">Nudix hydrolase domain-containing protein</fullName>
    </recommendedName>
</protein>
<dbReference type="InterPro" id="IPR000086">
    <property type="entry name" value="NUDIX_hydrolase_dom"/>
</dbReference>
<dbReference type="PROSITE" id="PS51462">
    <property type="entry name" value="NUDIX"/>
    <property type="match status" value="1"/>
</dbReference>
<sequence>MQIRHRPAVRVVCLDAGQRLLLLQWQDPSDGSLLWEPPGGGIDPGETPLQTARRELGEETGLDGAAILDRQVDVERDMRWNGVHLVGVEQFFLARFGTDRPGLGRAGLMPDEQETLRGHRWVAPGELAGLPDRLEPPRLAAIVAELTAPDGPGPWSG</sequence>
<comment type="caution">
    <text evidence="7">The sequence shown here is derived from an EMBL/GenBank/DDBJ whole genome shotgun (WGS) entry which is preliminary data.</text>
</comment>
<dbReference type="Pfam" id="PF00293">
    <property type="entry name" value="NUDIX"/>
    <property type="match status" value="1"/>
</dbReference>
<evidence type="ECO:0000256" key="3">
    <source>
        <dbReference type="ARBA" id="ARBA00022801"/>
    </source>
</evidence>
<evidence type="ECO:0000256" key="2">
    <source>
        <dbReference type="ARBA" id="ARBA00005582"/>
    </source>
</evidence>
<evidence type="ECO:0000256" key="1">
    <source>
        <dbReference type="ARBA" id="ARBA00001946"/>
    </source>
</evidence>
<organism evidence="7 8">
    <name type="scientific">Dactylosporangium darangshiense</name>
    <dbReference type="NCBI Taxonomy" id="579108"/>
    <lineage>
        <taxon>Bacteria</taxon>
        <taxon>Bacillati</taxon>
        <taxon>Actinomycetota</taxon>
        <taxon>Actinomycetes</taxon>
        <taxon>Micromonosporales</taxon>
        <taxon>Micromonosporaceae</taxon>
        <taxon>Dactylosporangium</taxon>
    </lineage>
</organism>
<keyword evidence="4" id="KW-0460">Magnesium</keyword>
<gene>
    <name evidence="7" type="ORF">GCM10022255_035910</name>
</gene>
<name>A0ABP8D8H5_9ACTN</name>
<dbReference type="InterPro" id="IPR015797">
    <property type="entry name" value="NUDIX_hydrolase-like_dom_sf"/>
</dbReference>
<keyword evidence="3 5" id="KW-0378">Hydrolase</keyword>
<dbReference type="EMBL" id="BAABAT010000008">
    <property type="protein sequence ID" value="GAA4249895.1"/>
    <property type="molecule type" value="Genomic_DNA"/>
</dbReference>
<evidence type="ECO:0000313" key="7">
    <source>
        <dbReference type="EMBL" id="GAA4249895.1"/>
    </source>
</evidence>
<evidence type="ECO:0000256" key="5">
    <source>
        <dbReference type="RuleBase" id="RU003476"/>
    </source>
</evidence>
<evidence type="ECO:0000256" key="4">
    <source>
        <dbReference type="ARBA" id="ARBA00022842"/>
    </source>
</evidence>
<dbReference type="InterPro" id="IPR020476">
    <property type="entry name" value="Nudix_hydrolase"/>
</dbReference>
<proteinExistence type="inferred from homology"/>
<dbReference type="InterPro" id="IPR020084">
    <property type="entry name" value="NUDIX_hydrolase_CS"/>
</dbReference>
<dbReference type="PROSITE" id="PS00893">
    <property type="entry name" value="NUDIX_BOX"/>
    <property type="match status" value="1"/>
</dbReference>
<comment type="cofactor">
    <cofactor evidence="1">
        <name>Mg(2+)</name>
        <dbReference type="ChEBI" id="CHEBI:18420"/>
    </cofactor>
</comment>
<dbReference type="PANTHER" id="PTHR43046:SF12">
    <property type="entry name" value="GDP-MANNOSE MANNOSYL HYDROLASE"/>
    <property type="match status" value="1"/>
</dbReference>
<dbReference type="PRINTS" id="PR00502">
    <property type="entry name" value="NUDIXFAMILY"/>
</dbReference>
<accession>A0ABP8D8H5</accession>
<dbReference type="Proteomes" id="UP001500620">
    <property type="component" value="Unassembled WGS sequence"/>
</dbReference>
<evidence type="ECO:0000259" key="6">
    <source>
        <dbReference type="PROSITE" id="PS51462"/>
    </source>
</evidence>
<comment type="similarity">
    <text evidence="2 5">Belongs to the Nudix hydrolase family.</text>
</comment>
<feature type="domain" description="Nudix hydrolase" evidence="6">
    <location>
        <begin position="4"/>
        <end position="145"/>
    </location>
</feature>
<dbReference type="RefSeq" id="WP_345128068.1">
    <property type="nucleotide sequence ID" value="NZ_BAABAT010000008.1"/>
</dbReference>
<reference evidence="8" key="1">
    <citation type="journal article" date="2019" name="Int. J. Syst. Evol. Microbiol.">
        <title>The Global Catalogue of Microorganisms (GCM) 10K type strain sequencing project: providing services to taxonomists for standard genome sequencing and annotation.</title>
        <authorList>
            <consortium name="The Broad Institute Genomics Platform"/>
            <consortium name="The Broad Institute Genome Sequencing Center for Infectious Disease"/>
            <person name="Wu L."/>
            <person name="Ma J."/>
        </authorList>
    </citation>
    <scope>NUCLEOTIDE SEQUENCE [LARGE SCALE GENOMIC DNA]</scope>
    <source>
        <strain evidence="8">JCM 17441</strain>
    </source>
</reference>
<dbReference type="CDD" id="cd04685">
    <property type="entry name" value="NUDIX_Hydrolase"/>
    <property type="match status" value="1"/>
</dbReference>
<dbReference type="Gene3D" id="3.90.79.10">
    <property type="entry name" value="Nucleoside Triphosphate Pyrophosphohydrolase"/>
    <property type="match status" value="1"/>
</dbReference>
<dbReference type="PANTHER" id="PTHR43046">
    <property type="entry name" value="GDP-MANNOSE MANNOSYL HYDROLASE"/>
    <property type="match status" value="1"/>
</dbReference>
<dbReference type="SUPFAM" id="SSF55811">
    <property type="entry name" value="Nudix"/>
    <property type="match status" value="1"/>
</dbReference>